<evidence type="ECO:0000256" key="7">
    <source>
        <dbReference type="SAM" id="SignalP"/>
    </source>
</evidence>
<dbReference type="InterPro" id="IPR025705">
    <property type="entry name" value="Beta_hexosaminidase_sua/sub"/>
</dbReference>
<organism evidence="10 11">
    <name type="scientific">Phocaeicola coprophilus</name>
    <dbReference type="NCBI Taxonomy" id="387090"/>
    <lineage>
        <taxon>Bacteria</taxon>
        <taxon>Pseudomonadati</taxon>
        <taxon>Bacteroidota</taxon>
        <taxon>Bacteroidia</taxon>
        <taxon>Bacteroidales</taxon>
        <taxon>Bacteroidaceae</taxon>
        <taxon>Phocaeicola</taxon>
    </lineage>
</organism>
<evidence type="ECO:0000256" key="5">
    <source>
        <dbReference type="ARBA" id="ARBA00023295"/>
    </source>
</evidence>
<feature type="domain" description="Glycoside hydrolase family 20 catalytic" evidence="8">
    <location>
        <begin position="157"/>
        <end position="507"/>
    </location>
</feature>
<dbReference type="InterPro" id="IPR015882">
    <property type="entry name" value="HEX_bac_N"/>
</dbReference>
<dbReference type="Proteomes" id="UP000283855">
    <property type="component" value="Unassembled WGS sequence"/>
</dbReference>
<keyword evidence="5" id="KW-0326">Glycosidase</keyword>
<dbReference type="GO" id="GO:0005975">
    <property type="term" value="P:carbohydrate metabolic process"/>
    <property type="evidence" value="ECO:0007669"/>
    <property type="project" value="InterPro"/>
</dbReference>
<feature type="chain" id="PRO_5019553905" description="beta-N-acetylhexosaminidase" evidence="7">
    <location>
        <begin position="20"/>
        <end position="674"/>
    </location>
</feature>
<dbReference type="InterPro" id="IPR017853">
    <property type="entry name" value="GH"/>
</dbReference>
<evidence type="ECO:0000256" key="4">
    <source>
        <dbReference type="ARBA" id="ARBA00022801"/>
    </source>
</evidence>
<dbReference type="EC" id="3.2.1.52" evidence="3"/>
<protein>
    <recommendedName>
        <fullName evidence="3">beta-N-acetylhexosaminidase</fullName>
        <ecNumber evidence="3">3.2.1.52</ecNumber>
    </recommendedName>
</protein>
<gene>
    <name evidence="10" type="ORF">DW921_06190</name>
</gene>
<sequence>MKYLLIIWACLCTLFNLQAAEYSVVPKPLSVKETGKPAFVFTPRTVVYVTPASRQIGELWIQSVSRSLPFQLQLKEVSSVKGKNGIVFDLSKKNRSSEAYTLDVSDKRIVVRSEGLAGLFYGAQTLTQLMPPEVVGKEKLEGDITVPSLQINDKPRFQWRGYMKDVSRTFYSVDVLKKYIDIMSLYKMNTLHLHLTDDQGWRVEIKKYPRLTSEKATHYPVQFGQPEGRSGFYTQEELKDLVAYAAARHVQIVPEIDVPGHCWPVLINYPELAVNDSFYPDYVMPFCETYHVWGHQFTPNTLDPSNEKVYQFLDDVFTEIAAIFPSEYIHFGGDEVRHILWEKNEHIQNFMKEKGMKNVMELQSYFVTRVSAIIAGKGKKPIGWNDILADAGNLPENAHIMSWLGSSAVKDAAKYGFPTIATPASHLYFDIRQGTPDDGLLSDLAYPYAITLSDVYGYDPAEGLTSRELDCLLGVQANMWPAVPQEVKDINLQNFPRLLGLAEIAWADGKKDFADFENRMNTQYKRLDALKVDYYRPDCHVIATWSPEKVSFIDYTTWEFDVTDKVYDNGRAMAGLFYTKGNDRLNIKSMQLLENGKVIAEDLHRGFADETRTTGKRKNYLYYLDVKNYRKDAKYTLRMEVSGYRGTDSYGNVIFSLSPYVPFQSVESDKTGRK</sequence>
<evidence type="ECO:0000313" key="10">
    <source>
        <dbReference type="EMBL" id="RHA76447.1"/>
    </source>
</evidence>
<dbReference type="SUPFAM" id="SSF55545">
    <property type="entry name" value="beta-N-acetylhexosaminidase-like domain"/>
    <property type="match status" value="1"/>
</dbReference>
<dbReference type="InterPro" id="IPR015883">
    <property type="entry name" value="Glyco_hydro_20_cat"/>
</dbReference>
<evidence type="ECO:0000256" key="2">
    <source>
        <dbReference type="ARBA" id="ARBA00006285"/>
    </source>
</evidence>
<comment type="catalytic activity">
    <reaction evidence="1">
        <text>Hydrolysis of terminal non-reducing N-acetyl-D-hexosamine residues in N-acetyl-beta-D-hexosaminides.</text>
        <dbReference type="EC" id="3.2.1.52"/>
    </reaction>
</comment>
<evidence type="ECO:0000256" key="6">
    <source>
        <dbReference type="PIRSR" id="PIRSR625705-1"/>
    </source>
</evidence>
<dbReference type="Gene3D" id="3.20.20.80">
    <property type="entry name" value="Glycosidases"/>
    <property type="match status" value="1"/>
</dbReference>
<dbReference type="Pfam" id="PF00728">
    <property type="entry name" value="Glyco_hydro_20"/>
    <property type="match status" value="1"/>
</dbReference>
<feature type="active site" description="Proton donor" evidence="6">
    <location>
        <position position="335"/>
    </location>
</feature>
<evidence type="ECO:0000259" key="9">
    <source>
        <dbReference type="Pfam" id="PF02838"/>
    </source>
</evidence>
<keyword evidence="4" id="KW-0378">Hydrolase</keyword>
<dbReference type="SUPFAM" id="SSF51445">
    <property type="entry name" value="(Trans)glycosidases"/>
    <property type="match status" value="1"/>
</dbReference>
<accession>A0A413T120</accession>
<evidence type="ECO:0000256" key="3">
    <source>
        <dbReference type="ARBA" id="ARBA00012663"/>
    </source>
</evidence>
<dbReference type="InterPro" id="IPR029018">
    <property type="entry name" value="Hex-like_dom2"/>
</dbReference>
<proteinExistence type="inferred from homology"/>
<comment type="similarity">
    <text evidence="2">Belongs to the glycosyl hydrolase 20 family.</text>
</comment>
<dbReference type="GO" id="GO:0004563">
    <property type="term" value="F:beta-N-acetylhexosaminidase activity"/>
    <property type="evidence" value="ECO:0007669"/>
    <property type="project" value="UniProtKB-EC"/>
</dbReference>
<dbReference type="GO" id="GO:0016020">
    <property type="term" value="C:membrane"/>
    <property type="evidence" value="ECO:0007669"/>
    <property type="project" value="TreeGrafter"/>
</dbReference>
<dbReference type="PANTHER" id="PTHR22600:SF57">
    <property type="entry name" value="BETA-N-ACETYLHEXOSAMINIDASE"/>
    <property type="match status" value="1"/>
</dbReference>
<dbReference type="GO" id="GO:0030203">
    <property type="term" value="P:glycosaminoglycan metabolic process"/>
    <property type="evidence" value="ECO:0007669"/>
    <property type="project" value="TreeGrafter"/>
</dbReference>
<reference evidence="10 11" key="1">
    <citation type="submission" date="2018-08" db="EMBL/GenBank/DDBJ databases">
        <title>A genome reference for cultivated species of the human gut microbiota.</title>
        <authorList>
            <person name="Zou Y."/>
            <person name="Xue W."/>
            <person name="Luo G."/>
        </authorList>
    </citation>
    <scope>NUCLEOTIDE SEQUENCE [LARGE SCALE GENOMIC DNA]</scope>
    <source>
        <strain evidence="10 11">AM42-38</strain>
    </source>
</reference>
<dbReference type="PANTHER" id="PTHR22600">
    <property type="entry name" value="BETA-HEXOSAMINIDASE"/>
    <property type="match status" value="1"/>
</dbReference>
<dbReference type="Gene3D" id="3.30.379.10">
    <property type="entry name" value="Chitobiase/beta-hexosaminidase domain 2-like"/>
    <property type="match status" value="1"/>
</dbReference>
<dbReference type="Pfam" id="PF02838">
    <property type="entry name" value="Glyco_hydro_20b"/>
    <property type="match status" value="1"/>
</dbReference>
<keyword evidence="7" id="KW-0732">Signal</keyword>
<evidence type="ECO:0000259" key="8">
    <source>
        <dbReference type="Pfam" id="PF00728"/>
    </source>
</evidence>
<comment type="caution">
    <text evidence="10">The sequence shown here is derived from an EMBL/GenBank/DDBJ whole genome shotgun (WGS) entry which is preliminary data.</text>
</comment>
<evidence type="ECO:0000256" key="1">
    <source>
        <dbReference type="ARBA" id="ARBA00001231"/>
    </source>
</evidence>
<feature type="domain" description="Beta-hexosaminidase bacterial type N-terminal" evidence="9">
    <location>
        <begin position="22"/>
        <end position="153"/>
    </location>
</feature>
<dbReference type="CDD" id="cd06563">
    <property type="entry name" value="GH20_chitobiase-like"/>
    <property type="match status" value="1"/>
</dbReference>
<dbReference type="PRINTS" id="PR00738">
    <property type="entry name" value="GLHYDRLASE20"/>
</dbReference>
<evidence type="ECO:0000313" key="11">
    <source>
        <dbReference type="Proteomes" id="UP000283855"/>
    </source>
</evidence>
<feature type="signal peptide" evidence="7">
    <location>
        <begin position="1"/>
        <end position="19"/>
    </location>
</feature>
<dbReference type="RefSeq" id="WP_118400229.1">
    <property type="nucleotide sequence ID" value="NZ_CABJGD010000010.1"/>
</dbReference>
<dbReference type="AlphaFoldDB" id="A0A413T120"/>
<name>A0A413T120_9BACT</name>
<dbReference type="EMBL" id="QSFT01000010">
    <property type="protein sequence ID" value="RHA76447.1"/>
    <property type="molecule type" value="Genomic_DNA"/>
</dbReference>